<evidence type="ECO:0000313" key="2">
    <source>
        <dbReference type="EMBL" id="OQV11818.1"/>
    </source>
</evidence>
<feature type="region of interest" description="Disordered" evidence="1">
    <location>
        <begin position="1"/>
        <end position="72"/>
    </location>
</feature>
<name>A0A1W0W9H6_HYPEX</name>
<dbReference type="AlphaFoldDB" id="A0A1W0W9H6"/>
<sequence length="72" mass="8478">MDRRRKPSRQRMSPSKILERNHLTTRWRTWTQHSRQSARKRKAGGSERETTVRSRRTTTVNGSRATETASPD</sequence>
<proteinExistence type="predicted"/>
<evidence type="ECO:0000256" key="1">
    <source>
        <dbReference type="SAM" id="MobiDB-lite"/>
    </source>
</evidence>
<dbReference type="EMBL" id="MTYJ01000160">
    <property type="protein sequence ID" value="OQV11818.1"/>
    <property type="molecule type" value="Genomic_DNA"/>
</dbReference>
<reference evidence="3" key="1">
    <citation type="submission" date="2017-01" db="EMBL/GenBank/DDBJ databases">
        <title>Comparative genomics of anhydrobiosis in the tardigrade Hypsibius dujardini.</title>
        <authorList>
            <person name="Yoshida Y."/>
            <person name="Koutsovoulos G."/>
            <person name="Laetsch D."/>
            <person name="Stevens L."/>
            <person name="Kumar S."/>
            <person name="Horikawa D."/>
            <person name="Ishino K."/>
            <person name="Komine S."/>
            <person name="Tomita M."/>
            <person name="Blaxter M."/>
            <person name="Arakawa K."/>
        </authorList>
    </citation>
    <scope>NUCLEOTIDE SEQUENCE [LARGE SCALE GENOMIC DNA]</scope>
    <source>
        <strain evidence="3">Z151</strain>
    </source>
</reference>
<evidence type="ECO:0000313" key="3">
    <source>
        <dbReference type="Proteomes" id="UP000192578"/>
    </source>
</evidence>
<accession>A0A1W0W9H6</accession>
<protein>
    <submittedName>
        <fullName evidence="2">Uncharacterized protein</fullName>
    </submittedName>
</protein>
<gene>
    <name evidence="2" type="ORF">BV898_13874</name>
</gene>
<comment type="caution">
    <text evidence="2">The sequence shown here is derived from an EMBL/GenBank/DDBJ whole genome shotgun (WGS) entry which is preliminary data.</text>
</comment>
<dbReference type="Proteomes" id="UP000192578">
    <property type="component" value="Unassembled WGS sequence"/>
</dbReference>
<feature type="compositionally biased region" description="Polar residues" evidence="1">
    <location>
        <begin position="61"/>
        <end position="72"/>
    </location>
</feature>
<feature type="compositionally biased region" description="Polar residues" evidence="1">
    <location>
        <begin position="24"/>
        <end position="35"/>
    </location>
</feature>
<keyword evidence="3" id="KW-1185">Reference proteome</keyword>
<organism evidence="2 3">
    <name type="scientific">Hypsibius exemplaris</name>
    <name type="common">Freshwater tardigrade</name>
    <dbReference type="NCBI Taxonomy" id="2072580"/>
    <lineage>
        <taxon>Eukaryota</taxon>
        <taxon>Metazoa</taxon>
        <taxon>Ecdysozoa</taxon>
        <taxon>Tardigrada</taxon>
        <taxon>Eutardigrada</taxon>
        <taxon>Parachela</taxon>
        <taxon>Hypsibioidea</taxon>
        <taxon>Hypsibiidae</taxon>
        <taxon>Hypsibius</taxon>
    </lineage>
</organism>